<evidence type="ECO:0000313" key="4">
    <source>
        <dbReference type="EMBL" id="CAF1556303.1"/>
    </source>
</evidence>
<dbReference type="InterPro" id="IPR015424">
    <property type="entry name" value="PyrdxlP-dep_Trfase"/>
</dbReference>
<name>A0A815XE17_9BILA</name>
<dbReference type="Gene3D" id="3.40.640.10">
    <property type="entry name" value="Type I PLP-dependent aspartate aminotransferase-like (Major domain)"/>
    <property type="match status" value="1"/>
</dbReference>
<dbReference type="EMBL" id="CAJNOQ010027782">
    <property type="protein sequence ID" value="CAF1556303.1"/>
    <property type="molecule type" value="Genomic_DNA"/>
</dbReference>
<dbReference type="OrthoDB" id="425114at2759"/>
<organism evidence="4 6">
    <name type="scientific">Didymodactylos carnosus</name>
    <dbReference type="NCBI Taxonomy" id="1234261"/>
    <lineage>
        <taxon>Eukaryota</taxon>
        <taxon>Metazoa</taxon>
        <taxon>Spiralia</taxon>
        <taxon>Gnathifera</taxon>
        <taxon>Rotifera</taxon>
        <taxon>Eurotatoria</taxon>
        <taxon>Bdelloidea</taxon>
        <taxon>Philodinida</taxon>
        <taxon>Philodinidae</taxon>
        <taxon>Didymodactylos</taxon>
    </lineage>
</organism>
<proteinExistence type="inferred from homology"/>
<comment type="cofactor">
    <cofactor evidence="1">
        <name>pyridoxal 5'-phosphate</name>
        <dbReference type="ChEBI" id="CHEBI:597326"/>
    </cofactor>
</comment>
<dbReference type="SUPFAM" id="SSF53383">
    <property type="entry name" value="PLP-dependent transferases"/>
    <property type="match status" value="1"/>
</dbReference>
<evidence type="ECO:0000313" key="6">
    <source>
        <dbReference type="Proteomes" id="UP000663829"/>
    </source>
</evidence>
<dbReference type="Proteomes" id="UP000681722">
    <property type="component" value="Unassembled WGS sequence"/>
</dbReference>
<dbReference type="PANTHER" id="PTHR43713">
    <property type="entry name" value="GLUTAMATE-1-SEMIALDEHYDE 2,1-AMINOMUTASE"/>
    <property type="match status" value="1"/>
</dbReference>
<evidence type="ECO:0000313" key="5">
    <source>
        <dbReference type="EMBL" id="CAF4417430.1"/>
    </source>
</evidence>
<dbReference type="AlphaFoldDB" id="A0A815XE17"/>
<reference evidence="4" key="1">
    <citation type="submission" date="2021-02" db="EMBL/GenBank/DDBJ databases">
        <authorList>
            <person name="Nowell W R."/>
        </authorList>
    </citation>
    <scope>NUCLEOTIDE SEQUENCE</scope>
</reference>
<sequence length="420" mass="46075">MSTSTLSEELQIAQGRFVENNPLSLKQFKESATFLPAIAFKSGQGCHLTSVDGHGYLDILGEYSAGIYGHSNPKIIAAIKETIDNGINISHNSLEPILAKHIVGRFKSIELVRFTNSGTEANLMAIAAAITFTGRKKVMVFCPGYHGGVLSFRGKNKSSPINVPHEYIFGKYNDVEGSRELIRENGKDIAAVVLEPMLGSAGAIPGSKAFISTLRDETNKAGALLIFDEVITSRLAWGGLQGELNIMPDMTTLGKYLGGGMTFGAFGGRKDIMNLFNPTISGSHTHSGTFNNNVVSMSAGIAGASVLTKDVLRQLNELGDQLRTRLDQTFKNKTNKIWISGIGSVMVPHFSKKLNELTTQEIVTVEDEQLRDLFFLDMLEERIYMGKQGFIALMIPMTEDDVDRVVKAVEKWTDRRKMFL</sequence>
<dbReference type="PANTHER" id="PTHR43713:SF3">
    <property type="entry name" value="GLUTAMATE-1-SEMIALDEHYDE 2,1-AMINOMUTASE 1, CHLOROPLASTIC-RELATED"/>
    <property type="match status" value="1"/>
</dbReference>
<dbReference type="Gene3D" id="3.90.1150.10">
    <property type="entry name" value="Aspartate Aminotransferase, domain 1"/>
    <property type="match status" value="1"/>
</dbReference>
<protein>
    <recommendedName>
        <fullName evidence="7">Glutamate-1-semialdehyde 2,1-aminomutase</fullName>
    </recommendedName>
</protein>
<dbReference type="Proteomes" id="UP000663829">
    <property type="component" value="Unassembled WGS sequence"/>
</dbReference>
<dbReference type="InterPro" id="IPR015421">
    <property type="entry name" value="PyrdxlP-dep_Trfase_major"/>
</dbReference>
<accession>A0A815XE17</accession>
<keyword evidence="2 3" id="KW-0663">Pyridoxal phosphate</keyword>
<comment type="caution">
    <text evidence="4">The sequence shown here is derived from an EMBL/GenBank/DDBJ whole genome shotgun (WGS) entry which is preliminary data.</text>
</comment>
<dbReference type="InterPro" id="IPR005814">
    <property type="entry name" value="Aminotrans_3"/>
</dbReference>
<dbReference type="EMBL" id="CAJOBC010093490">
    <property type="protein sequence ID" value="CAF4417430.1"/>
    <property type="molecule type" value="Genomic_DNA"/>
</dbReference>
<evidence type="ECO:0000256" key="1">
    <source>
        <dbReference type="ARBA" id="ARBA00001933"/>
    </source>
</evidence>
<evidence type="ECO:0000256" key="2">
    <source>
        <dbReference type="ARBA" id="ARBA00022898"/>
    </source>
</evidence>
<dbReference type="InterPro" id="IPR015422">
    <property type="entry name" value="PyrdxlP-dep_Trfase_small"/>
</dbReference>
<dbReference type="Pfam" id="PF00202">
    <property type="entry name" value="Aminotran_3"/>
    <property type="match status" value="1"/>
</dbReference>
<evidence type="ECO:0000256" key="3">
    <source>
        <dbReference type="RuleBase" id="RU003560"/>
    </source>
</evidence>
<gene>
    <name evidence="4" type="ORF">GPM918_LOCUS39498</name>
    <name evidence="5" type="ORF">SRO942_LOCUS40373</name>
</gene>
<comment type="similarity">
    <text evidence="3">Belongs to the class-III pyridoxal-phosphate-dependent aminotransferase family.</text>
</comment>
<keyword evidence="6" id="KW-1185">Reference proteome</keyword>
<dbReference type="GO" id="GO:0008483">
    <property type="term" value="F:transaminase activity"/>
    <property type="evidence" value="ECO:0007669"/>
    <property type="project" value="InterPro"/>
</dbReference>
<evidence type="ECO:0008006" key="7">
    <source>
        <dbReference type="Google" id="ProtNLM"/>
    </source>
</evidence>
<dbReference type="GO" id="GO:0030170">
    <property type="term" value="F:pyridoxal phosphate binding"/>
    <property type="evidence" value="ECO:0007669"/>
    <property type="project" value="InterPro"/>
</dbReference>